<dbReference type="EMBL" id="JAIWYP010000024">
    <property type="protein sequence ID" value="KAH3692189.1"/>
    <property type="molecule type" value="Genomic_DNA"/>
</dbReference>
<organism evidence="2 3">
    <name type="scientific">Dreissena polymorpha</name>
    <name type="common">Zebra mussel</name>
    <name type="synonym">Mytilus polymorpha</name>
    <dbReference type="NCBI Taxonomy" id="45954"/>
    <lineage>
        <taxon>Eukaryota</taxon>
        <taxon>Metazoa</taxon>
        <taxon>Spiralia</taxon>
        <taxon>Lophotrochozoa</taxon>
        <taxon>Mollusca</taxon>
        <taxon>Bivalvia</taxon>
        <taxon>Autobranchia</taxon>
        <taxon>Heteroconchia</taxon>
        <taxon>Euheterodonta</taxon>
        <taxon>Imparidentia</taxon>
        <taxon>Neoheterodontei</taxon>
        <taxon>Myida</taxon>
        <taxon>Dreissenoidea</taxon>
        <taxon>Dreissenidae</taxon>
        <taxon>Dreissena</taxon>
    </lineage>
</organism>
<name>A0A9D3Y304_DREPO</name>
<dbReference type="AlphaFoldDB" id="A0A9D3Y304"/>
<proteinExistence type="predicted"/>
<evidence type="ECO:0000256" key="1">
    <source>
        <dbReference type="SAM" id="MobiDB-lite"/>
    </source>
</evidence>
<feature type="region of interest" description="Disordered" evidence="1">
    <location>
        <begin position="1"/>
        <end position="53"/>
    </location>
</feature>
<accession>A0A9D3Y304</accession>
<reference evidence="2" key="2">
    <citation type="submission" date="2020-11" db="EMBL/GenBank/DDBJ databases">
        <authorList>
            <person name="McCartney M.A."/>
            <person name="Auch B."/>
            <person name="Kono T."/>
            <person name="Mallez S."/>
            <person name="Becker A."/>
            <person name="Gohl D.M."/>
            <person name="Silverstein K.A.T."/>
            <person name="Koren S."/>
            <person name="Bechman K.B."/>
            <person name="Herman A."/>
            <person name="Abrahante J.E."/>
            <person name="Garbe J."/>
        </authorList>
    </citation>
    <scope>NUCLEOTIDE SEQUENCE</scope>
    <source>
        <strain evidence="2">Duluth1</strain>
        <tissue evidence="2">Whole animal</tissue>
    </source>
</reference>
<keyword evidence="3" id="KW-1185">Reference proteome</keyword>
<evidence type="ECO:0000313" key="3">
    <source>
        <dbReference type="Proteomes" id="UP000828390"/>
    </source>
</evidence>
<gene>
    <name evidence="2" type="ORF">DPMN_191545</name>
</gene>
<protein>
    <submittedName>
        <fullName evidence="2">Uncharacterized protein</fullName>
    </submittedName>
</protein>
<sequence>MSDTDRDQENEIFFKDELQQRERPTSHQGENQVHEEQEPNEQGDTWLKAAFGK</sequence>
<feature type="compositionally biased region" description="Basic and acidic residues" evidence="1">
    <location>
        <begin position="1"/>
        <end position="25"/>
    </location>
</feature>
<reference evidence="2" key="1">
    <citation type="journal article" date="2019" name="bioRxiv">
        <title>The Genome of the Zebra Mussel, Dreissena polymorpha: A Resource for Invasive Species Research.</title>
        <authorList>
            <person name="McCartney M.A."/>
            <person name="Auch B."/>
            <person name="Kono T."/>
            <person name="Mallez S."/>
            <person name="Zhang Y."/>
            <person name="Obille A."/>
            <person name="Becker A."/>
            <person name="Abrahante J.E."/>
            <person name="Garbe J."/>
            <person name="Badalamenti J.P."/>
            <person name="Herman A."/>
            <person name="Mangelson H."/>
            <person name="Liachko I."/>
            <person name="Sullivan S."/>
            <person name="Sone E.D."/>
            <person name="Koren S."/>
            <person name="Silverstein K.A.T."/>
            <person name="Beckman K.B."/>
            <person name="Gohl D.M."/>
        </authorList>
    </citation>
    <scope>NUCLEOTIDE SEQUENCE</scope>
    <source>
        <strain evidence="2">Duluth1</strain>
        <tissue evidence="2">Whole animal</tissue>
    </source>
</reference>
<comment type="caution">
    <text evidence="2">The sequence shown here is derived from an EMBL/GenBank/DDBJ whole genome shotgun (WGS) entry which is preliminary data.</text>
</comment>
<evidence type="ECO:0000313" key="2">
    <source>
        <dbReference type="EMBL" id="KAH3692189.1"/>
    </source>
</evidence>
<dbReference type="Proteomes" id="UP000828390">
    <property type="component" value="Unassembled WGS sequence"/>
</dbReference>